<proteinExistence type="predicted"/>
<dbReference type="Proteomes" id="UP000324800">
    <property type="component" value="Unassembled WGS sequence"/>
</dbReference>
<gene>
    <name evidence="1" type="ORF">EZS28_018850</name>
</gene>
<accession>A0A5J4VT67</accession>
<protein>
    <recommendedName>
        <fullName evidence="3">Tyr recombinase domain-containing protein</fullName>
    </recommendedName>
</protein>
<evidence type="ECO:0008006" key="3">
    <source>
        <dbReference type="Google" id="ProtNLM"/>
    </source>
</evidence>
<evidence type="ECO:0000313" key="2">
    <source>
        <dbReference type="Proteomes" id="UP000324800"/>
    </source>
</evidence>
<evidence type="ECO:0000313" key="1">
    <source>
        <dbReference type="EMBL" id="KAA6385619.1"/>
    </source>
</evidence>
<dbReference type="EMBL" id="SNRW01005181">
    <property type="protein sequence ID" value="KAA6385619.1"/>
    <property type="molecule type" value="Genomic_DNA"/>
</dbReference>
<comment type="caution">
    <text evidence="1">The sequence shown here is derived from an EMBL/GenBank/DDBJ whole genome shotgun (WGS) entry which is preliminary data.</text>
</comment>
<name>A0A5J4VT67_9EUKA</name>
<organism evidence="1 2">
    <name type="scientific">Streblomastix strix</name>
    <dbReference type="NCBI Taxonomy" id="222440"/>
    <lineage>
        <taxon>Eukaryota</taxon>
        <taxon>Metamonada</taxon>
        <taxon>Preaxostyla</taxon>
        <taxon>Oxymonadida</taxon>
        <taxon>Streblomastigidae</taxon>
        <taxon>Streblomastix</taxon>
    </lineage>
</organism>
<reference evidence="1 2" key="1">
    <citation type="submission" date="2019-03" db="EMBL/GenBank/DDBJ databases">
        <title>Single cell metagenomics reveals metabolic interactions within the superorganism composed of flagellate Streblomastix strix and complex community of Bacteroidetes bacteria on its surface.</title>
        <authorList>
            <person name="Treitli S.C."/>
            <person name="Kolisko M."/>
            <person name="Husnik F."/>
            <person name="Keeling P."/>
            <person name="Hampl V."/>
        </authorList>
    </citation>
    <scope>NUCLEOTIDE SEQUENCE [LARGE SCALE GENOMIC DNA]</scope>
    <source>
        <strain evidence="1">ST1C</strain>
    </source>
</reference>
<dbReference type="AlphaFoldDB" id="A0A5J4VT67"/>
<sequence>MSLCFVRIEEVANIDLPVSIIYDEKQTTTVCISPKQSRKNARYDVRRTNNLIVDPTDTSFVWLARLREHFQQCPTNFIYLFWTEYWEKADHIYINTHLERLDQTLGVQIATANSI</sequence>